<protein>
    <submittedName>
        <fullName evidence="1">Super cystein-rich protein</fullName>
    </submittedName>
</protein>
<organism evidence="1">
    <name type="scientific">Riftia pachyptila</name>
    <name type="common">Vent tube worm</name>
    <dbReference type="NCBI Taxonomy" id="6426"/>
    <lineage>
        <taxon>Eukaryota</taxon>
        <taxon>Metazoa</taxon>
        <taxon>Spiralia</taxon>
        <taxon>Lophotrochozoa</taxon>
        <taxon>Annelida</taxon>
        <taxon>Polychaeta</taxon>
        <taxon>Sedentaria</taxon>
        <taxon>Canalipalpata</taxon>
        <taxon>Sabellida</taxon>
        <taxon>Siboglinidae</taxon>
        <taxon>Riftia</taxon>
    </lineage>
</organism>
<dbReference type="EMBL" id="EF648474">
    <property type="protein sequence ID" value="ABW24381.1"/>
    <property type="molecule type" value="mRNA"/>
</dbReference>
<reference evidence="1" key="2">
    <citation type="submission" date="2007-06" db="EMBL/GenBank/DDBJ databases">
        <authorList>
            <person name="Sanchez S."/>
            <person name="Hourdez S."/>
            <person name="Lallier F.H."/>
        </authorList>
    </citation>
    <scope>NUCLEOTIDE SEQUENCE</scope>
</reference>
<dbReference type="AlphaFoldDB" id="A8ST37"/>
<feature type="non-terminal residue" evidence="1">
    <location>
        <position position="1"/>
    </location>
</feature>
<accession>A8ST37</accession>
<reference evidence="1" key="1">
    <citation type="journal article" date="2007" name="BMC Genomics">
        <title>Identification of proteins involved in the functioning of Riftia pachyptila symbiosis by Subtractive Suppression Hybridization.</title>
        <authorList>
            <person name="Sanchez S."/>
            <person name="Hourdez S."/>
            <person name="Lallier F.H."/>
        </authorList>
    </citation>
    <scope>NUCLEOTIDE SEQUENCE</scope>
</reference>
<proteinExistence type="evidence at transcript level"/>
<sequence>EQKVGFSWIIYASWKQLMATVEACVWCCCCLSSRMPAVASSS</sequence>
<name>A8ST37_RIFPA</name>
<evidence type="ECO:0000313" key="1">
    <source>
        <dbReference type="EMBL" id="ABW24381.1"/>
    </source>
</evidence>